<feature type="region of interest" description="Disordered" evidence="1">
    <location>
        <begin position="18"/>
        <end position="42"/>
    </location>
</feature>
<dbReference type="AlphaFoldDB" id="A0A0A9HXX9"/>
<accession>A0A0A9HXX9</accession>
<evidence type="ECO:0000256" key="1">
    <source>
        <dbReference type="SAM" id="MobiDB-lite"/>
    </source>
</evidence>
<dbReference type="EMBL" id="GBRH01160113">
    <property type="protein sequence ID" value="JAE37783.1"/>
    <property type="molecule type" value="Transcribed_RNA"/>
</dbReference>
<protein>
    <submittedName>
        <fullName evidence="2">Uncharacterized protein</fullName>
    </submittedName>
</protein>
<reference evidence="2" key="2">
    <citation type="journal article" date="2015" name="Data Brief">
        <title>Shoot transcriptome of the giant reed, Arundo donax.</title>
        <authorList>
            <person name="Barrero R.A."/>
            <person name="Guerrero F.D."/>
            <person name="Moolhuijzen P."/>
            <person name="Goolsby J.A."/>
            <person name="Tidwell J."/>
            <person name="Bellgard S.E."/>
            <person name="Bellgard M.I."/>
        </authorList>
    </citation>
    <scope>NUCLEOTIDE SEQUENCE</scope>
    <source>
        <tissue evidence="2">Shoot tissue taken approximately 20 cm above the soil surface</tissue>
    </source>
</reference>
<sequence>MTTSKTILAHFWTSGMQTGRDKLSHKGHSESLNYNSRTMETG</sequence>
<name>A0A0A9HXX9_ARUDO</name>
<organism evidence="2">
    <name type="scientific">Arundo donax</name>
    <name type="common">Giant reed</name>
    <name type="synonym">Donax arundinaceus</name>
    <dbReference type="NCBI Taxonomy" id="35708"/>
    <lineage>
        <taxon>Eukaryota</taxon>
        <taxon>Viridiplantae</taxon>
        <taxon>Streptophyta</taxon>
        <taxon>Embryophyta</taxon>
        <taxon>Tracheophyta</taxon>
        <taxon>Spermatophyta</taxon>
        <taxon>Magnoliopsida</taxon>
        <taxon>Liliopsida</taxon>
        <taxon>Poales</taxon>
        <taxon>Poaceae</taxon>
        <taxon>PACMAD clade</taxon>
        <taxon>Arundinoideae</taxon>
        <taxon>Arundineae</taxon>
        <taxon>Arundo</taxon>
    </lineage>
</organism>
<feature type="compositionally biased region" description="Polar residues" evidence="1">
    <location>
        <begin position="30"/>
        <end position="42"/>
    </location>
</feature>
<reference evidence="2" key="1">
    <citation type="submission" date="2014-09" db="EMBL/GenBank/DDBJ databases">
        <authorList>
            <person name="Magalhaes I.L.F."/>
            <person name="Oliveira U."/>
            <person name="Santos F.R."/>
            <person name="Vidigal T.H.D.A."/>
            <person name="Brescovit A.D."/>
            <person name="Santos A.J."/>
        </authorList>
    </citation>
    <scope>NUCLEOTIDE SEQUENCE</scope>
    <source>
        <tissue evidence="2">Shoot tissue taken approximately 20 cm above the soil surface</tissue>
    </source>
</reference>
<feature type="compositionally biased region" description="Basic and acidic residues" evidence="1">
    <location>
        <begin position="19"/>
        <end position="29"/>
    </location>
</feature>
<proteinExistence type="predicted"/>
<evidence type="ECO:0000313" key="2">
    <source>
        <dbReference type="EMBL" id="JAE37783.1"/>
    </source>
</evidence>